<proteinExistence type="predicted"/>
<dbReference type="InterPro" id="IPR016024">
    <property type="entry name" value="ARM-type_fold"/>
</dbReference>
<keyword evidence="3" id="KW-1185">Reference proteome</keyword>
<evidence type="ECO:0000256" key="1">
    <source>
        <dbReference type="SAM" id="MobiDB-lite"/>
    </source>
</evidence>
<feature type="compositionally biased region" description="Basic and acidic residues" evidence="1">
    <location>
        <begin position="1373"/>
        <end position="1382"/>
    </location>
</feature>
<reference evidence="2" key="1">
    <citation type="submission" date="2021-02" db="EMBL/GenBank/DDBJ databases">
        <authorList>
            <person name="Dougan E. K."/>
            <person name="Rhodes N."/>
            <person name="Thang M."/>
            <person name="Chan C."/>
        </authorList>
    </citation>
    <scope>NUCLEOTIDE SEQUENCE</scope>
</reference>
<dbReference type="EMBL" id="CAJNNV010024449">
    <property type="protein sequence ID" value="CAE8609922.1"/>
    <property type="molecule type" value="Genomic_DNA"/>
</dbReference>
<feature type="region of interest" description="Disordered" evidence="1">
    <location>
        <begin position="1373"/>
        <end position="1392"/>
    </location>
</feature>
<evidence type="ECO:0000313" key="3">
    <source>
        <dbReference type="Proteomes" id="UP000654075"/>
    </source>
</evidence>
<feature type="compositionally biased region" description="Low complexity" evidence="1">
    <location>
        <begin position="890"/>
        <end position="900"/>
    </location>
</feature>
<evidence type="ECO:0000313" key="2">
    <source>
        <dbReference type="EMBL" id="CAE8609922.1"/>
    </source>
</evidence>
<feature type="non-terminal residue" evidence="2">
    <location>
        <position position="2354"/>
    </location>
</feature>
<gene>
    <name evidence="2" type="ORF">PGLA1383_LOCUS27749</name>
</gene>
<comment type="caution">
    <text evidence="2">The sequence shown here is derived from an EMBL/GenBank/DDBJ whole genome shotgun (WGS) entry which is preliminary data.</text>
</comment>
<dbReference type="Proteomes" id="UP000654075">
    <property type="component" value="Unassembled WGS sequence"/>
</dbReference>
<organism evidence="2 3">
    <name type="scientific">Polarella glacialis</name>
    <name type="common">Dinoflagellate</name>
    <dbReference type="NCBI Taxonomy" id="89957"/>
    <lineage>
        <taxon>Eukaryota</taxon>
        <taxon>Sar</taxon>
        <taxon>Alveolata</taxon>
        <taxon>Dinophyceae</taxon>
        <taxon>Suessiales</taxon>
        <taxon>Suessiaceae</taxon>
        <taxon>Polarella</taxon>
    </lineage>
</organism>
<dbReference type="OrthoDB" id="427401at2759"/>
<dbReference type="SUPFAM" id="SSF48371">
    <property type="entry name" value="ARM repeat"/>
    <property type="match status" value="1"/>
</dbReference>
<protein>
    <submittedName>
        <fullName evidence="2">Uncharacterized protein</fullName>
    </submittedName>
</protein>
<accession>A0A813F6P5</accession>
<sequence length="2354" mass="263778">VTRSQPFFQVLDACIKLAMRRLARETKGPPPKDLFMSKLRGGPGETPLSKHMEDFDLGLIFEHLVVALRHTLCQAMYVAPEVSTKPLPWSWVSLEELEMHRDIMTWLPQIVKRYHKVPAIRTETLRYFVCASSYDAAPFAKEATAKAAASAVLEGAVADEEDDEVLDVEPQSAELLSAGTQLQVFVPPGYLPGDIFRAKAGEEDYDITVPDSAAGGEQILVYLSDTVHIPKKELKVVKVKTKARQPFGGVVSLRQIELRQMLAEEMETSEDMCTLSLATIAVSNFASYEREILEKSDDRAKAEKDIPVEDLARLQKGVVRVLTMVPSFGDKEVATTTTMAALRLWINLLAMDVMELTAVVHSCDTLQAMLTLFDFWFKDQLLIKSAKSYMEMLQLFVLLLRNWSCSTCLAEARVAEKLKDRKNVTKELVELSKVLASGLDAQAVPTLINFIVKVVSKLTESSRNDVEQADINRMMDDIIIDVLTSVTTLLKRTDDHHSMDWKLIDLYLYEQLLIYIKERRFAKMAVFEDEFILNTLYMMVKQGFPFKGTYFLEYLMEVAYGDHRQEHTAMQDMAAICCSMISTQASKDHNAPTVNVAQVVKDNAAFIHALIKVPDPKMQIWHYRLITGWSRRPNVLDDITNDAVALKQIVDWLLSDNLCRYSAIVVHNISMMRSKPLLTHAEHLTTVCEVYRRLAPGSHLHRGDEAQRRQVRRLIMASLRNCIWNSSNLEEELGESILKSILDLVTIVEEADVPFYLAMLLTIVQGCDLQRIRRLLPAHMDLMQLLSRYILEEATACQTYNPGEKQPSFEMVLYGLATAEEQERAKEYNARVLEEEINANAPKRKAAAEAYRKLIKMGLDSPTKGLGKKPSLYTRSRKKRDDADAPGDPTASTAKATKGGANSGRNDFTYQKEFVYFAVIEILTHTTFLVKEEEFEKEAAESDPRRQAVQDALKEAFARSPIDKWLASVQVQTQDHKDRQIVLSDLYVHVTAKLLWHCWTHEIFRKYVETTGNMEVLSVLVPFLLNWPNEDVQTMASEVCLYAGMYRYPVVCDFLATNYQSFPELACSLLTNAFTDVEGSGLQPKQAVAFINIFVNLLRERSLSHSGLLRLAVGLEHGLLLDNPKGICSILAQREFELLGNLLESLATYNETATVKTSMVVTLTKTVGKFYKALPELDEFVLRVLDLAVPLLEAEFTLFMPVLYRLASEGGRRVQGPMLGRQLHLRVARLLEQAVAGMESDATKIVGYNDEEENPSAGPLLGPKLGNRHRAQWCLAFLTALAGSLAKEAEEGESAQQIQLVHDIHFDSFICVDLLPILVRILRQAPSPFEALAVTFLMSTVATSPCLPPHMPDMLRISERAFPKMLKPQVDLHGDAGGKTEDGEGLSRPGDQAPAWEHLKVPSYERIVIGVRRCFIHLLANASHVPVGNPCVLYSDTAWTFLTSQGHDAFLFSDPAGGIHAKLHALAHLCVRPEDHHAMLGIGLLRILTAAKEEIDIEMFDRIEEPDFPDLRLPWVHIIMSLVVHSGARLITGSDSSEFRKLIAGGLEFAQDLQFGSQTKLRVSGGKGLALDLECQQAFAEALAPLSVKAPQFGEIRPTYTLYLLSLLCSAPVMSLRIASSRHLMEMMQNGYQPEFAGAAFLKTCCLESFKRIICGPNDDLAESCARMLMQMAGACYDVHVHLLGILNEVVGQLGNPQSSPTRVMALAELFVALTKEHTGEVLDAVVELSDITAFLGLSRSHQAARRELVQKWLECYGSSLYEIDEVAEVFKASTLKGILHMSARSTLDPPAAENLRRVMFGLVLRRVDVWRTTYFGPYEYVSESLLAALVPMCELQPDLVAGLVAFFHSFLTRGETKLLERIWSGDHLPWLCRRMAHKSRAQLAMMQTAYEASDDYKRKLAAGLKPEGGVSAMDMQKGWEGHADLVTTQGMAARLVWALYDLYPAELGIKVTKTECIVKNWQSHLKFYCDHVSWPLRESKELETATESVISLEMSIVWRLVTDVNPDLQRKLVQQGMVGVCSTVLLPTPDQQRSMYEAIGTPLGEEPSDTSEIQVLQDAKMLAGAVVTQLLALSDTYRYIQDRRALAHATGMFAQLHHWRRAVFDQQGSLSVLSTVTLLERVATLYMSLLSSLTVDWCFENLGLQRMDVFSPVFLEMWGLHSNIVLKHHALRLFSSYCQVHPLYASVMNTQSNAEQLAVAINRTFGQWDVRELRHLIRLLIASFCHALGISAMTDIFSQLAARELQRNPDCAQLAQVIREGAIARSNSNAARFLIRVSYIQQVLAWAEKPGDMYGRVWGLWMVVTVLASEIDAAHLKQAQATAQGGQLDPETVLLGQEETLEEVQLSQYGYSC</sequence>
<name>A0A813F6P5_POLGL</name>
<feature type="region of interest" description="Disordered" evidence="1">
    <location>
        <begin position="861"/>
        <end position="902"/>
    </location>
</feature>